<keyword evidence="1" id="KW-0472">Membrane</keyword>
<name>A0ABT8GF61_9MICO</name>
<gene>
    <name evidence="3" type="ORF">QQX02_03920</name>
</gene>
<feature type="domain" description="DUF1206" evidence="2">
    <location>
        <begin position="193"/>
        <end position="261"/>
    </location>
</feature>
<dbReference type="EMBL" id="JAUHQA010000001">
    <property type="protein sequence ID" value="MDN4480071.1"/>
    <property type="molecule type" value="Genomic_DNA"/>
</dbReference>
<feature type="transmembrane region" description="Helical" evidence="1">
    <location>
        <begin position="143"/>
        <end position="164"/>
    </location>
</feature>
<dbReference type="RefSeq" id="WP_301141347.1">
    <property type="nucleotide sequence ID" value="NZ_JAUHQA010000001.1"/>
</dbReference>
<keyword evidence="4" id="KW-1185">Reference proteome</keyword>
<evidence type="ECO:0000313" key="4">
    <source>
        <dbReference type="Proteomes" id="UP001172708"/>
    </source>
</evidence>
<evidence type="ECO:0000259" key="2">
    <source>
        <dbReference type="Pfam" id="PF06724"/>
    </source>
</evidence>
<feature type="domain" description="DUF1206" evidence="2">
    <location>
        <begin position="100"/>
        <end position="168"/>
    </location>
</feature>
<dbReference type="InterPro" id="IPR009597">
    <property type="entry name" value="DUF1206"/>
</dbReference>
<proteinExistence type="predicted"/>
<keyword evidence="1" id="KW-1133">Transmembrane helix</keyword>
<evidence type="ECO:0000256" key="1">
    <source>
        <dbReference type="SAM" id="Phobius"/>
    </source>
</evidence>
<comment type="caution">
    <text evidence="3">The sequence shown here is derived from an EMBL/GenBank/DDBJ whole genome shotgun (WGS) entry which is preliminary data.</text>
</comment>
<feature type="transmembrane region" description="Helical" evidence="1">
    <location>
        <begin position="195"/>
        <end position="216"/>
    </location>
</feature>
<reference evidence="3" key="1">
    <citation type="submission" date="2023-06" db="EMBL/GenBank/DDBJ databases">
        <title>Egi l300058.</title>
        <authorList>
            <person name="Gao L."/>
            <person name="Fang B.-Z."/>
            <person name="Li W.-J."/>
        </authorList>
    </citation>
    <scope>NUCLEOTIDE SEQUENCE</scope>
    <source>
        <strain evidence="3">EGI L300058</strain>
    </source>
</reference>
<organism evidence="3 4">
    <name type="scientific">Demequina muriae</name>
    <dbReference type="NCBI Taxonomy" id="3051664"/>
    <lineage>
        <taxon>Bacteria</taxon>
        <taxon>Bacillati</taxon>
        <taxon>Actinomycetota</taxon>
        <taxon>Actinomycetes</taxon>
        <taxon>Micrococcales</taxon>
        <taxon>Demequinaceae</taxon>
        <taxon>Demequina</taxon>
    </lineage>
</organism>
<sequence length="264" mass="26212">MTSTHSSSARSGTSGDAWEKAARAGYAVSGVLHIVLGVLIARIAFGSGEEADQSTALASISENAFGGVVLWFAVAAFVALGAWQAADALRGSDKSDRLKSAGKAVLYAALAFTAGSVAIGSGGGSSGDSQAQGFAGDLMAAPAGRVLVGAVGLGIIAGAAFHVYKGWTQKFREDLRATGGSEVSKGVTVTGTVGYIAKGVALGVVGGLFAFAAVTADPEKAQGIDGAIESLLGAPGGQLIVVLVGVGFGAYGLYSFARARYARM</sequence>
<keyword evidence="1" id="KW-0812">Transmembrane</keyword>
<feature type="domain" description="DUF1206" evidence="2">
    <location>
        <begin position="24"/>
        <end position="90"/>
    </location>
</feature>
<feature type="transmembrane region" description="Helical" evidence="1">
    <location>
        <begin position="64"/>
        <end position="83"/>
    </location>
</feature>
<feature type="transmembrane region" description="Helical" evidence="1">
    <location>
        <begin position="21"/>
        <end position="44"/>
    </location>
</feature>
<feature type="transmembrane region" description="Helical" evidence="1">
    <location>
        <begin position="104"/>
        <end position="123"/>
    </location>
</feature>
<accession>A0ABT8GF61</accession>
<dbReference type="Proteomes" id="UP001172708">
    <property type="component" value="Unassembled WGS sequence"/>
</dbReference>
<dbReference type="Pfam" id="PF06724">
    <property type="entry name" value="DUF1206"/>
    <property type="match status" value="3"/>
</dbReference>
<feature type="transmembrane region" description="Helical" evidence="1">
    <location>
        <begin position="236"/>
        <end position="257"/>
    </location>
</feature>
<evidence type="ECO:0000313" key="3">
    <source>
        <dbReference type="EMBL" id="MDN4480071.1"/>
    </source>
</evidence>
<protein>
    <submittedName>
        <fullName evidence="3">DUF1206 domain-containing protein</fullName>
    </submittedName>
</protein>